<dbReference type="AlphaFoldDB" id="A0A7C8M763"/>
<reference evidence="1 2" key="1">
    <citation type="submission" date="2020-01" db="EMBL/GenBank/DDBJ databases">
        <authorList>
            <consortium name="DOE Joint Genome Institute"/>
            <person name="Haridas S."/>
            <person name="Albert R."/>
            <person name="Binder M."/>
            <person name="Bloem J."/>
            <person name="Labutti K."/>
            <person name="Salamov A."/>
            <person name="Andreopoulos B."/>
            <person name="Baker S.E."/>
            <person name="Barry K."/>
            <person name="Bills G."/>
            <person name="Bluhm B.H."/>
            <person name="Cannon C."/>
            <person name="Castanera R."/>
            <person name="Culley D.E."/>
            <person name="Daum C."/>
            <person name="Ezra D."/>
            <person name="Gonzalez J.B."/>
            <person name="Henrissat B."/>
            <person name="Kuo A."/>
            <person name="Liang C."/>
            <person name="Lipzen A."/>
            <person name="Lutzoni F."/>
            <person name="Magnuson J."/>
            <person name="Mondo S."/>
            <person name="Nolan M."/>
            <person name="Ohm R."/>
            <person name="Pangilinan J."/>
            <person name="Park H.-J.H."/>
            <person name="Ramirez L."/>
            <person name="Alfaro M."/>
            <person name="Sun H."/>
            <person name="Tritt A."/>
            <person name="Yoshinaga Y."/>
            <person name="Zwiers L.-H.L."/>
            <person name="Turgeon B.G."/>
            <person name="Goodwin S.B."/>
            <person name="Spatafora J.W."/>
            <person name="Crous P.W."/>
            <person name="Grigoriev I.V."/>
        </authorList>
    </citation>
    <scope>NUCLEOTIDE SEQUENCE [LARGE SCALE GENOMIC DNA]</scope>
    <source>
        <strain evidence="1 2">CBS 611.86</strain>
    </source>
</reference>
<evidence type="ECO:0000313" key="1">
    <source>
        <dbReference type="EMBL" id="KAF2870798.1"/>
    </source>
</evidence>
<evidence type="ECO:0000313" key="2">
    <source>
        <dbReference type="Proteomes" id="UP000481861"/>
    </source>
</evidence>
<proteinExistence type="predicted"/>
<gene>
    <name evidence="1" type="ORF">BDV95DRAFT_68577</name>
</gene>
<accession>A0A7C8M763</accession>
<dbReference type="Proteomes" id="UP000481861">
    <property type="component" value="Unassembled WGS sequence"/>
</dbReference>
<comment type="caution">
    <text evidence="1">The sequence shown here is derived from an EMBL/GenBank/DDBJ whole genome shotgun (WGS) entry which is preliminary data.</text>
</comment>
<sequence length="165" mass="18420">MFISQRADRIMTTQREQTFLSSGEVIVTRSIRGYHGRSGFDSTRSTGLRSVPSNHHHATGLDLSEAIALMIFQGSRISKTTQRLLWKDKVNQTADVGSLSERNGTYIESKSLVLSRCFEARGPCSEGCLWQRGHIGIVQREAAMSSICQTMPYMQDAGVRRTTFS</sequence>
<organism evidence="1 2">
    <name type="scientific">Massariosphaeria phaeospora</name>
    <dbReference type="NCBI Taxonomy" id="100035"/>
    <lineage>
        <taxon>Eukaryota</taxon>
        <taxon>Fungi</taxon>
        <taxon>Dikarya</taxon>
        <taxon>Ascomycota</taxon>
        <taxon>Pezizomycotina</taxon>
        <taxon>Dothideomycetes</taxon>
        <taxon>Pleosporomycetidae</taxon>
        <taxon>Pleosporales</taxon>
        <taxon>Pleosporales incertae sedis</taxon>
        <taxon>Massariosphaeria</taxon>
    </lineage>
</organism>
<protein>
    <submittedName>
        <fullName evidence="1">Uncharacterized protein</fullName>
    </submittedName>
</protein>
<name>A0A7C8M763_9PLEO</name>
<keyword evidence="2" id="KW-1185">Reference proteome</keyword>
<dbReference type="EMBL" id="JAADJZ010000013">
    <property type="protein sequence ID" value="KAF2870798.1"/>
    <property type="molecule type" value="Genomic_DNA"/>
</dbReference>